<keyword evidence="10" id="KW-1185">Reference proteome</keyword>
<evidence type="ECO:0000313" key="10">
    <source>
        <dbReference type="Proteomes" id="UP000653305"/>
    </source>
</evidence>
<keyword evidence="3" id="KW-0238">DNA-binding</keyword>
<evidence type="ECO:0000256" key="7">
    <source>
        <dbReference type="SAM" id="MobiDB-lite"/>
    </source>
</evidence>
<feature type="compositionally biased region" description="Polar residues" evidence="7">
    <location>
        <begin position="236"/>
        <end position="255"/>
    </location>
</feature>
<evidence type="ECO:0000256" key="3">
    <source>
        <dbReference type="ARBA" id="ARBA00023125"/>
    </source>
</evidence>
<dbReference type="GO" id="GO:0005634">
    <property type="term" value="C:nucleus"/>
    <property type="evidence" value="ECO:0007669"/>
    <property type="project" value="UniProtKB-SubCell"/>
</dbReference>
<proteinExistence type="inferred from homology"/>
<dbReference type="OrthoDB" id="662136at2759"/>
<evidence type="ECO:0000259" key="8">
    <source>
        <dbReference type="PROSITE" id="PS50811"/>
    </source>
</evidence>
<dbReference type="PANTHER" id="PTHR32096">
    <property type="entry name" value="WRKY TRANSCRIPTION FACTOR 30-RELATED-RELATED"/>
    <property type="match status" value="1"/>
</dbReference>
<dbReference type="GO" id="GO:0003700">
    <property type="term" value="F:DNA-binding transcription factor activity"/>
    <property type="evidence" value="ECO:0007669"/>
    <property type="project" value="InterPro"/>
</dbReference>
<dbReference type="SUPFAM" id="SSF118290">
    <property type="entry name" value="WRKY DNA-binding domain"/>
    <property type="match status" value="1"/>
</dbReference>
<evidence type="ECO:0000256" key="1">
    <source>
        <dbReference type="ARBA" id="ARBA00004123"/>
    </source>
</evidence>
<dbReference type="Pfam" id="PF03106">
    <property type="entry name" value="WRKY"/>
    <property type="match status" value="1"/>
</dbReference>
<feature type="compositionally biased region" description="Basic and acidic residues" evidence="7">
    <location>
        <begin position="277"/>
        <end position="286"/>
    </location>
</feature>
<organism evidence="9 10">
    <name type="scientific">Phtheirospermum japonicum</name>
    <dbReference type="NCBI Taxonomy" id="374723"/>
    <lineage>
        <taxon>Eukaryota</taxon>
        <taxon>Viridiplantae</taxon>
        <taxon>Streptophyta</taxon>
        <taxon>Embryophyta</taxon>
        <taxon>Tracheophyta</taxon>
        <taxon>Spermatophyta</taxon>
        <taxon>Magnoliopsida</taxon>
        <taxon>eudicotyledons</taxon>
        <taxon>Gunneridae</taxon>
        <taxon>Pentapetalae</taxon>
        <taxon>asterids</taxon>
        <taxon>lamiids</taxon>
        <taxon>Lamiales</taxon>
        <taxon>Orobanchaceae</taxon>
        <taxon>Orobanchaceae incertae sedis</taxon>
        <taxon>Phtheirospermum</taxon>
    </lineage>
</organism>
<dbReference type="PROSITE" id="PS50811">
    <property type="entry name" value="WRKY"/>
    <property type="match status" value="1"/>
</dbReference>
<reference evidence="9" key="1">
    <citation type="submission" date="2020-07" db="EMBL/GenBank/DDBJ databases">
        <title>Ethylene signaling mediates host invasion by parasitic plants.</title>
        <authorList>
            <person name="Yoshida S."/>
        </authorList>
    </citation>
    <scope>NUCLEOTIDE SEQUENCE</scope>
    <source>
        <strain evidence="9">Okayama</strain>
    </source>
</reference>
<comment type="similarity">
    <text evidence="6">Belongs to the WRKY group II-e family.</text>
</comment>
<dbReference type="Gene3D" id="2.20.25.80">
    <property type="entry name" value="WRKY domain"/>
    <property type="match status" value="1"/>
</dbReference>
<dbReference type="AlphaFoldDB" id="A0A830C2X0"/>
<keyword evidence="4" id="KW-0804">Transcription</keyword>
<dbReference type="SMART" id="SM00774">
    <property type="entry name" value="WRKY"/>
    <property type="match status" value="1"/>
</dbReference>
<dbReference type="PANTHER" id="PTHR32096:SF155">
    <property type="entry name" value="WRKY TRANSCRIPTION FACTOR 22-LIKE"/>
    <property type="match status" value="1"/>
</dbReference>
<dbReference type="Proteomes" id="UP000653305">
    <property type="component" value="Unassembled WGS sequence"/>
</dbReference>
<evidence type="ECO:0000313" key="9">
    <source>
        <dbReference type="EMBL" id="GFP91478.1"/>
    </source>
</evidence>
<dbReference type="InterPro" id="IPR036576">
    <property type="entry name" value="WRKY_dom_sf"/>
</dbReference>
<feature type="compositionally biased region" description="Acidic residues" evidence="7">
    <location>
        <begin position="287"/>
        <end position="297"/>
    </location>
</feature>
<name>A0A830C2X0_9LAMI</name>
<dbReference type="InterPro" id="IPR003657">
    <property type="entry name" value="WRKY_dom"/>
</dbReference>
<evidence type="ECO:0000256" key="6">
    <source>
        <dbReference type="ARBA" id="ARBA00060761"/>
    </source>
</evidence>
<evidence type="ECO:0000256" key="4">
    <source>
        <dbReference type="ARBA" id="ARBA00023163"/>
    </source>
</evidence>
<keyword evidence="2" id="KW-0805">Transcription regulation</keyword>
<evidence type="ECO:0000256" key="2">
    <source>
        <dbReference type="ARBA" id="ARBA00023015"/>
    </source>
</evidence>
<comment type="subcellular location">
    <subcellularLocation>
        <location evidence="1">Nucleus</location>
    </subcellularLocation>
</comment>
<dbReference type="FunFam" id="2.20.25.80:FF:000007">
    <property type="entry name" value="WRKY transcription factor 22"/>
    <property type="match status" value="1"/>
</dbReference>
<protein>
    <submittedName>
        <fullName evidence="9">WRKY transcription factor 22</fullName>
    </submittedName>
</protein>
<sequence length="348" mass="38024">MDDDWDLHAVVRGCAALTTTSSAAADTTSNGQLFSTSSSFQQDCNFSTAANICFQDLLEPPRRGISSADQELHELYKPFIFKSSESPQIAISPQSLPINSPLSVLGGLQDLTPEQQQIVKQMPQQPTQIRQKQQPFCFANGSKNIVSHNPSPRSKKRKNHMKRVCHVAAENLSSDVWSWRKYGQKPIKGSPYPRGYYRCSTSKGCLARKQVERNRSDPGMFIITYTAEHNHPMPTHRNSLAGSTRQKQVETPNSEDSGKAACSPGTSPAASLSAAPEKLESSREDLVEAEDDDDDDFSVSKMELDDDFFAGLEDFTAPDSGDCTSGDFPANVEFSWLSSSATTIAGGG</sequence>
<gene>
    <name evidence="9" type="ORF">PHJA_001291800</name>
</gene>
<dbReference type="GO" id="GO:0000976">
    <property type="term" value="F:transcription cis-regulatory region binding"/>
    <property type="evidence" value="ECO:0007669"/>
    <property type="project" value="TreeGrafter"/>
</dbReference>
<accession>A0A830C2X0</accession>
<keyword evidence="5" id="KW-0539">Nucleus</keyword>
<dbReference type="EMBL" id="BMAC01000246">
    <property type="protein sequence ID" value="GFP91478.1"/>
    <property type="molecule type" value="Genomic_DNA"/>
</dbReference>
<feature type="domain" description="WRKY" evidence="8">
    <location>
        <begin position="168"/>
        <end position="234"/>
    </location>
</feature>
<comment type="caution">
    <text evidence="9">The sequence shown here is derived from an EMBL/GenBank/DDBJ whole genome shotgun (WGS) entry which is preliminary data.</text>
</comment>
<feature type="region of interest" description="Disordered" evidence="7">
    <location>
        <begin position="227"/>
        <end position="300"/>
    </location>
</feature>
<dbReference type="InterPro" id="IPR044810">
    <property type="entry name" value="WRKY_plant"/>
</dbReference>
<evidence type="ECO:0000256" key="5">
    <source>
        <dbReference type="ARBA" id="ARBA00023242"/>
    </source>
</evidence>